<dbReference type="InterPro" id="IPR002491">
    <property type="entry name" value="ABC_transptr_periplasmic_BD"/>
</dbReference>
<keyword evidence="2" id="KW-0732">Signal</keyword>
<dbReference type="GO" id="GO:0071281">
    <property type="term" value="P:cellular response to iron ion"/>
    <property type="evidence" value="ECO:0007669"/>
    <property type="project" value="TreeGrafter"/>
</dbReference>
<gene>
    <name evidence="4" type="ORF">SAMN05216187_10724</name>
</gene>
<dbReference type="EMBL" id="FNFI01000007">
    <property type="protein sequence ID" value="SDK31943.1"/>
    <property type="molecule type" value="Genomic_DNA"/>
</dbReference>
<evidence type="ECO:0000256" key="1">
    <source>
        <dbReference type="ARBA" id="ARBA00008814"/>
    </source>
</evidence>
<feature type="signal peptide" evidence="2">
    <location>
        <begin position="1"/>
        <end position="27"/>
    </location>
</feature>
<evidence type="ECO:0000313" key="4">
    <source>
        <dbReference type="EMBL" id="SDK31943.1"/>
    </source>
</evidence>
<feature type="domain" description="Fe/B12 periplasmic-binding" evidence="3">
    <location>
        <begin position="36"/>
        <end position="290"/>
    </location>
</feature>
<reference evidence="5" key="1">
    <citation type="submission" date="2016-10" db="EMBL/GenBank/DDBJ databases">
        <authorList>
            <person name="Varghese N."/>
            <person name="Submissions S."/>
        </authorList>
    </citation>
    <scope>NUCLEOTIDE SEQUENCE [LARGE SCALE GENOMIC DNA]</scope>
    <source>
        <strain evidence="5">CGMCC 1.8911</strain>
    </source>
</reference>
<dbReference type="SUPFAM" id="SSF53807">
    <property type="entry name" value="Helical backbone' metal receptor"/>
    <property type="match status" value="1"/>
</dbReference>
<evidence type="ECO:0000313" key="5">
    <source>
        <dbReference type="Proteomes" id="UP000242700"/>
    </source>
</evidence>
<dbReference type="PANTHER" id="PTHR30535:SF34">
    <property type="entry name" value="MOLYBDATE-BINDING PROTEIN MOLA"/>
    <property type="match status" value="1"/>
</dbReference>
<dbReference type="Proteomes" id="UP000242700">
    <property type="component" value="Unassembled WGS sequence"/>
</dbReference>
<dbReference type="RefSeq" id="WP_092597881.1">
    <property type="nucleotide sequence ID" value="NZ_FNFI01000007.1"/>
</dbReference>
<dbReference type="PANTHER" id="PTHR30535">
    <property type="entry name" value="VITAMIN B12-BINDING PROTEIN"/>
    <property type="match status" value="1"/>
</dbReference>
<accession>A0A1G9AXI9</accession>
<dbReference type="OrthoDB" id="9816357at2"/>
<sequence length="290" mass="31266">MKTAYIYISLLTIVLLAACGAETNDQAAVTEDEEMRIISLMPSNTEIISELGAKENLTAVTVSDNYPEDLSEDLTRLDSFALDEEAMMALEPSHIVSHASGHDANKDIIDRVASSTGAEVLVVDDAQKIEEIYSTITNIGEFIGKADEAERLNTELQETVGSIQAEYETKADKGDALLLISTAPDIYIAGNDTFMDDFLHTLNINNTFDDLNGFPAITSEDLISRAPNTVISSLGISNDELTNELNNIAGLQGAPITSEENQCTPNPDIISRPGPRFTEGLAAIAACVYE</sequence>
<name>A0A1G9AXI9_9STAP</name>
<protein>
    <submittedName>
        <fullName evidence="4">Iron complex transport system substrate-binding protein</fullName>
    </submittedName>
</protein>
<dbReference type="PROSITE" id="PS51257">
    <property type="entry name" value="PROKAR_LIPOPROTEIN"/>
    <property type="match status" value="1"/>
</dbReference>
<dbReference type="STRING" id="586411.SAMN05216187_10724"/>
<evidence type="ECO:0000256" key="2">
    <source>
        <dbReference type="SAM" id="SignalP"/>
    </source>
</evidence>
<dbReference type="Pfam" id="PF01497">
    <property type="entry name" value="Peripla_BP_2"/>
    <property type="match status" value="1"/>
</dbReference>
<comment type="similarity">
    <text evidence="1">Belongs to the bacterial solute-binding protein 8 family.</text>
</comment>
<evidence type="ECO:0000259" key="3">
    <source>
        <dbReference type="PROSITE" id="PS50983"/>
    </source>
</evidence>
<proteinExistence type="inferred from homology"/>
<dbReference type="PROSITE" id="PS50983">
    <property type="entry name" value="FE_B12_PBP"/>
    <property type="match status" value="1"/>
</dbReference>
<dbReference type="AlphaFoldDB" id="A0A1G9AXI9"/>
<dbReference type="InterPro" id="IPR050902">
    <property type="entry name" value="ABC_Transporter_SBP"/>
</dbReference>
<dbReference type="Gene3D" id="3.40.50.1980">
    <property type="entry name" value="Nitrogenase molybdenum iron protein domain"/>
    <property type="match status" value="2"/>
</dbReference>
<organism evidence="4 5">
    <name type="scientific">Jeotgalicoccus aerolatus</name>
    <dbReference type="NCBI Taxonomy" id="709510"/>
    <lineage>
        <taxon>Bacteria</taxon>
        <taxon>Bacillati</taxon>
        <taxon>Bacillota</taxon>
        <taxon>Bacilli</taxon>
        <taxon>Bacillales</taxon>
        <taxon>Staphylococcaceae</taxon>
        <taxon>Jeotgalicoccus</taxon>
    </lineage>
</organism>
<feature type="chain" id="PRO_5017379135" evidence="2">
    <location>
        <begin position="28"/>
        <end position="290"/>
    </location>
</feature>